<name>A0A1I1NER7_9FLAO</name>
<proteinExistence type="inferred from homology"/>
<evidence type="ECO:0000256" key="12">
    <source>
        <dbReference type="ARBA" id="ARBA00056901"/>
    </source>
</evidence>
<comment type="function">
    <text evidence="12">Catalyzes the conversion of uracil and 5-phospho-alpha-D-ribose 1-diphosphate (PRPP) to UMP and diphosphate.</text>
</comment>
<evidence type="ECO:0000256" key="14">
    <source>
        <dbReference type="ARBA" id="ARBA00079807"/>
    </source>
</evidence>
<dbReference type="PANTHER" id="PTHR11608">
    <property type="entry name" value="BIFUNCTIONAL PROTEIN PYRR"/>
    <property type="match status" value="1"/>
</dbReference>
<feature type="domain" description="Phosphoribosyltransferase" evidence="15">
    <location>
        <begin position="10"/>
        <end position="214"/>
    </location>
</feature>
<evidence type="ECO:0000256" key="9">
    <source>
        <dbReference type="ARBA" id="ARBA00023134"/>
    </source>
</evidence>
<evidence type="ECO:0000259" key="15">
    <source>
        <dbReference type="Pfam" id="PF14681"/>
    </source>
</evidence>
<evidence type="ECO:0000313" key="17">
    <source>
        <dbReference type="Proteomes" id="UP000199439"/>
    </source>
</evidence>
<evidence type="ECO:0000256" key="7">
    <source>
        <dbReference type="ARBA" id="ARBA00022679"/>
    </source>
</evidence>
<evidence type="ECO:0000313" key="16">
    <source>
        <dbReference type="EMBL" id="SFC95752.1"/>
    </source>
</evidence>
<keyword evidence="8" id="KW-0547">Nucleotide-binding</keyword>
<dbReference type="InterPro" id="IPR050137">
    <property type="entry name" value="PyrR_bifunctional"/>
</dbReference>
<evidence type="ECO:0000256" key="2">
    <source>
        <dbReference type="ARBA" id="ARBA00005180"/>
    </source>
</evidence>
<comment type="catalytic activity">
    <reaction evidence="11">
        <text>UMP + diphosphate = 5-phospho-alpha-D-ribose 1-diphosphate + uracil</text>
        <dbReference type="Rhea" id="RHEA:13017"/>
        <dbReference type="ChEBI" id="CHEBI:17568"/>
        <dbReference type="ChEBI" id="CHEBI:33019"/>
        <dbReference type="ChEBI" id="CHEBI:57865"/>
        <dbReference type="ChEBI" id="CHEBI:58017"/>
        <dbReference type="EC" id="2.4.2.9"/>
    </reaction>
</comment>
<dbReference type="InterPro" id="IPR029057">
    <property type="entry name" value="PRTase-like"/>
</dbReference>
<sequence length="219" mass="24385">MTIHNLSLTNSVLNTFISQIRSIDIQKDSMRFRRNIERIGEILGYEMSKTLSFNTETIETPLGQNNIDLPTNNIVLCSILRAGVPLHNGLLNYFDNAENAFISAYRHHKHNPESFEIIVEYLACPNLEGKTLILADPMLATGQSMLATFEALKPFGTPKDIHLISVIGAQEGVDFVSQHFDKNTHLWIATVDDTLNDKGYIVPGLGDAGDLAFGEKLQQ</sequence>
<dbReference type="PANTHER" id="PTHR11608:SF0">
    <property type="entry name" value="BIFUNCTIONAL PROTEIN PYRR"/>
    <property type="match status" value="1"/>
</dbReference>
<dbReference type="Pfam" id="PF14681">
    <property type="entry name" value="UPRTase"/>
    <property type="match status" value="1"/>
</dbReference>
<keyword evidence="7 16" id="KW-0808">Transferase</keyword>
<dbReference type="Gene3D" id="3.40.50.2020">
    <property type="match status" value="1"/>
</dbReference>
<dbReference type="CDD" id="cd06223">
    <property type="entry name" value="PRTases_typeI"/>
    <property type="match status" value="1"/>
</dbReference>
<protein>
    <recommendedName>
        <fullName evidence="13">Uracil phosphoribosyltransferase</fullName>
        <ecNumber evidence="4">2.4.2.9</ecNumber>
    </recommendedName>
    <alternativeName>
        <fullName evidence="10">UMP pyrophosphorylase</fullName>
    </alternativeName>
    <alternativeName>
        <fullName evidence="14">UPRTase</fullName>
    </alternativeName>
</protein>
<dbReference type="SUPFAM" id="SSF53271">
    <property type="entry name" value="PRTase-like"/>
    <property type="match status" value="1"/>
</dbReference>
<keyword evidence="6 16" id="KW-0328">Glycosyltransferase</keyword>
<evidence type="ECO:0000256" key="1">
    <source>
        <dbReference type="ARBA" id="ARBA00001946"/>
    </source>
</evidence>
<evidence type="ECO:0000256" key="3">
    <source>
        <dbReference type="ARBA" id="ARBA00009516"/>
    </source>
</evidence>
<evidence type="ECO:0000256" key="11">
    <source>
        <dbReference type="ARBA" id="ARBA00052919"/>
    </source>
</evidence>
<dbReference type="GO" id="GO:0005525">
    <property type="term" value="F:GTP binding"/>
    <property type="evidence" value="ECO:0007669"/>
    <property type="project" value="UniProtKB-KW"/>
</dbReference>
<dbReference type="AlphaFoldDB" id="A0A1I1NER7"/>
<comment type="cofactor">
    <cofactor evidence="1">
        <name>Mg(2+)</name>
        <dbReference type="ChEBI" id="CHEBI:18420"/>
    </cofactor>
</comment>
<evidence type="ECO:0000256" key="6">
    <source>
        <dbReference type="ARBA" id="ARBA00022676"/>
    </source>
</evidence>
<dbReference type="OrthoDB" id="9781675at2"/>
<dbReference type="EC" id="2.4.2.9" evidence="4"/>
<dbReference type="NCBIfam" id="NF001097">
    <property type="entry name" value="PRK00129.1"/>
    <property type="match status" value="1"/>
</dbReference>
<evidence type="ECO:0000256" key="4">
    <source>
        <dbReference type="ARBA" id="ARBA00011894"/>
    </source>
</evidence>
<evidence type="ECO:0000256" key="5">
    <source>
        <dbReference type="ARBA" id="ARBA00022533"/>
    </source>
</evidence>
<dbReference type="STRING" id="870482.SAMN04487987_102225"/>
<organism evidence="16 17">
    <name type="scientific">Algibacter pectinivorans</name>
    <dbReference type="NCBI Taxonomy" id="870482"/>
    <lineage>
        <taxon>Bacteria</taxon>
        <taxon>Pseudomonadati</taxon>
        <taxon>Bacteroidota</taxon>
        <taxon>Flavobacteriia</taxon>
        <taxon>Flavobacteriales</taxon>
        <taxon>Flavobacteriaceae</taxon>
        <taxon>Algibacter</taxon>
    </lineage>
</organism>
<dbReference type="FunFam" id="3.40.50.2020:FF:000023">
    <property type="entry name" value="Probable uracil phosphoribosyltransferase"/>
    <property type="match status" value="1"/>
</dbReference>
<evidence type="ECO:0000256" key="8">
    <source>
        <dbReference type="ARBA" id="ARBA00022741"/>
    </source>
</evidence>
<dbReference type="EMBL" id="FOMI01000002">
    <property type="protein sequence ID" value="SFC95752.1"/>
    <property type="molecule type" value="Genomic_DNA"/>
</dbReference>
<keyword evidence="17" id="KW-1185">Reference proteome</keyword>
<dbReference type="GO" id="GO:0004845">
    <property type="term" value="F:uracil phosphoribosyltransferase activity"/>
    <property type="evidence" value="ECO:0007669"/>
    <property type="project" value="UniProtKB-EC"/>
</dbReference>
<gene>
    <name evidence="16" type="ORF">SAMN04487987_102225</name>
</gene>
<comment type="pathway">
    <text evidence="2">Pyrimidine metabolism; UMP biosynthesis via salvage pathway; UMP from uracil: step 1/1.</text>
</comment>
<accession>A0A1I1NER7</accession>
<reference evidence="17" key="1">
    <citation type="submission" date="2016-10" db="EMBL/GenBank/DDBJ databases">
        <authorList>
            <person name="Varghese N."/>
            <person name="Submissions S."/>
        </authorList>
    </citation>
    <scope>NUCLEOTIDE SEQUENCE [LARGE SCALE GENOMIC DNA]</scope>
    <source>
        <strain evidence="17">DSM 25730</strain>
    </source>
</reference>
<dbReference type="RefSeq" id="WP_092849298.1">
    <property type="nucleotide sequence ID" value="NZ_FOMI01000002.1"/>
</dbReference>
<evidence type="ECO:0000256" key="13">
    <source>
        <dbReference type="ARBA" id="ARBA00072146"/>
    </source>
</evidence>
<keyword evidence="9" id="KW-0342">GTP-binding</keyword>
<evidence type="ECO:0000256" key="10">
    <source>
        <dbReference type="ARBA" id="ARBA00031082"/>
    </source>
</evidence>
<keyword evidence="5" id="KW-0021">Allosteric enzyme</keyword>
<comment type="similarity">
    <text evidence="3">Belongs to the UPRTase family.</text>
</comment>
<dbReference type="InterPro" id="IPR000836">
    <property type="entry name" value="PRTase_dom"/>
</dbReference>
<dbReference type="Proteomes" id="UP000199439">
    <property type="component" value="Unassembled WGS sequence"/>
</dbReference>